<keyword evidence="2" id="KW-0813">Transport</keyword>
<accession>A0A347ZWW7</accession>
<comment type="similarity">
    <text evidence="1">Belongs to the bacterial solute-binding protein 9 family.</text>
</comment>
<evidence type="ECO:0000313" key="6">
    <source>
        <dbReference type="Proteomes" id="UP000256388"/>
    </source>
</evidence>
<dbReference type="EMBL" id="QUMS01000005">
    <property type="protein sequence ID" value="REG05541.1"/>
    <property type="molecule type" value="Genomic_DNA"/>
</dbReference>
<feature type="chain" id="PRO_5030063688" evidence="4">
    <location>
        <begin position="33"/>
        <end position="302"/>
    </location>
</feature>
<reference evidence="5 6" key="1">
    <citation type="submission" date="2018-08" db="EMBL/GenBank/DDBJ databases">
        <title>Genomic Encyclopedia of Type Strains, Phase IV (KMG-IV): sequencing the most valuable type-strain genomes for metagenomic binning, comparative biology and taxonomic classification.</title>
        <authorList>
            <person name="Goeker M."/>
        </authorList>
    </citation>
    <scope>NUCLEOTIDE SEQUENCE [LARGE SCALE GENOMIC DNA]</scope>
    <source>
        <strain evidence="5 6">DSM 23923</strain>
    </source>
</reference>
<keyword evidence="3 4" id="KW-0732">Signal</keyword>
<dbReference type="Gene3D" id="3.40.50.1980">
    <property type="entry name" value="Nitrogenase molybdenum iron protein domain"/>
    <property type="match status" value="2"/>
</dbReference>
<comment type="caution">
    <text evidence="5">The sequence shown here is derived from an EMBL/GenBank/DDBJ whole genome shotgun (WGS) entry which is preliminary data.</text>
</comment>
<gene>
    <name evidence="5" type="ORF">DFR64_2945</name>
</gene>
<dbReference type="AlphaFoldDB" id="A0A347ZWW7"/>
<dbReference type="PANTHER" id="PTHR42953">
    <property type="entry name" value="HIGH-AFFINITY ZINC UPTAKE SYSTEM PROTEIN ZNUA-RELATED"/>
    <property type="match status" value="1"/>
</dbReference>
<dbReference type="GO" id="GO:0030001">
    <property type="term" value="P:metal ion transport"/>
    <property type="evidence" value="ECO:0007669"/>
    <property type="project" value="InterPro"/>
</dbReference>
<evidence type="ECO:0000313" key="5">
    <source>
        <dbReference type="EMBL" id="REG05541.1"/>
    </source>
</evidence>
<evidence type="ECO:0000256" key="1">
    <source>
        <dbReference type="ARBA" id="ARBA00011028"/>
    </source>
</evidence>
<organism evidence="5 6">
    <name type="scientific">Pelolinea submarina</name>
    <dbReference type="NCBI Taxonomy" id="913107"/>
    <lineage>
        <taxon>Bacteria</taxon>
        <taxon>Bacillati</taxon>
        <taxon>Chloroflexota</taxon>
        <taxon>Anaerolineae</taxon>
        <taxon>Anaerolineales</taxon>
        <taxon>Anaerolineaceae</taxon>
        <taxon>Pelolinea</taxon>
    </lineage>
</organism>
<dbReference type="Pfam" id="PF01297">
    <property type="entry name" value="ZnuA"/>
    <property type="match status" value="1"/>
</dbReference>
<dbReference type="OrthoDB" id="9810636at2"/>
<dbReference type="GO" id="GO:0046872">
    <property type="term" value="F:metal ion binding"/>
    <property type="evidence" value="ECO:0007669"/>
    <property type="project" value="InterPro"/>
</dbReference>
<name>A0A347ZWW7_9CHLR</name>
<proteinExistence type="inferred from homology"/>
<dbReference type="SUPFAM" id="SSF53807">
    <property type="entry name" value="Helical backbone' metal receptor"/>
    <property type="match status" value="1"/>
</dbReference>
<dbReference type="Proteomes" id="UP000256388">
    <property type="component" value="Unassembled WGS sequence"/>
</dbReference>
<evidence type="ECO:0000256" key="2">
    <source>
        <dbReference type="ARBA" id="ARBA00022448"/>
    </source>
</evidence>
<dbReference type="InterPro" id="IPR050492">
    <property type="entry name" value="Bact_metal-bind_prot9"/>
</dbReference>
<evidence type="ECO:0000256" key="3">
    <source>
        <dbReference type="ARBA" id="ARBA00022729"/>
    </source>
</evidence>
<sequence length="302" mass="32317">MSVSKVKPIVVLLLASALLAACSTGTSGAASAANSSDQINVTVSILPEKYFVERIGGDYVNVNVMVGPGEEPHTYEPKTDQMTALSNSAIYFSIGVDFESAWMERISATNPDMQIVDLSAGIEKIAITASDGDEEAGSPDPHVWTSPENVKIMSQTIYETLAAADPSHQAEFQANLESFSADINQLVDDINANLAGITTKKFIVFHPAWGYFAHAFGLEQIAIEIGGSEPSAQELAALIDEAKKEDVKVIFGSPEFSTKAADYIAQEVNGQVILLDPLAEDWLENLRSVSATFGEVLNNQNG</sequence>
<dbReference type="PROSITE" id="PS51257">
    <property type="entry name" value="PROKAR_LIPOPROTEIN"/>
    <property type="match status" value="1"/>
</dbReference>
<keyword evidence="6" id="KW-1185">Reference proteome</keyword>
<dbReference type="RefSeq" id="WP_116226198.1">
    <property type="nucleotide sequence ID" value="NZ_AP018437.1"/>
</dbReference>
<dbReference type="PANTHER" id="PTHR42953:SF3">
    <property type="entry name" value="HIGH-AFFINITY ZINC UPTAKE SYSTEM PROTEIN ZNUA"/>
    <property type="match status" value="1"/>
</dbReference>
<feature type="signal peptide" evidence="4">
    <location>
        <begin position="1"/>
        <end position="32"/>
    </location>
</feature>
<protein>
    <submittedName>
        <fullName evidence="5">Zinc transport system substrate-binding protein</fullName>
    </submittedName>
</protein>
<dbReference type="InterPro" id="IPR006127">
    <property type="entry name" value="ZnuA-like"/>
</dbReference>
<evidence type="ECO:0000256" key="4">
    <source>
        <dbReference type="SAM" id="SignalP"/>
    </source>
</evidence>